<keyword evidence="1" id="KW-0472">Membrane</keyword>
<accession>A0A1J3DF35</accession>
<feature type="transmembrane region" description="Helical" evidence="1">
    <location>
        <begin position="12"/>
        <end position="34"/>
    </location>
</feature>
<keyword evidence="1" id="KW-1133">Transmembrane helix</keyword>
<reference evidence="2" key="1">
    <citation type="submission" date="2016-07" db="EMBL/GenBank/DDBJ databases">
        <title>De novo transcriptome assembly of four accessions of the metal hyperaccumulator plant Noccaea caerulescens.</title>
        <authorList>
            <person name="Blande D."/>
            <person name="Halimaa P."/>
            <person name="Tervahauta A.I."/>
            <person name="Aarts M.G."/>
            <person name="Karenlampi S.O."/>
        </authorList>
    </citation>
    <scope>NUCLEOTIDE SEQUENCE</scope>
</reference>
<gene>
    <name evidence="2" type="ORF">GA_TR2898_c0_g1_i1_g.9107</name>
</gene>
<dbReference type="Pfam" id="PF25102">
    <property type="entry name" value="DUF7810"/>
    <property type="match status" value="1"/>
</dbReference>
<sequence>MKRGGIRRRRLFGRTILCTSVIFFIGFGLLLLTLRSVDPNSPFIDEDDDDAVSESVSDEETARWSNSSIGDANVDGGRLCATVEEMGSEFDGGFVDQSLRVRDVIRRHFHLNGASAIRELPPEQFCRHGFVLGKTAEAGFGNEMYKILTSAALSIILNRSLIIGQTRGKYPFGDYIAYSNATFTLSEVKHLWRQKGCVKKYGKRLVMRLDDFEKPTKTNVLCSNWKKWEEPIIWFQGTTDAVAAQFFLKNVHPEMRAAASELFGEQGTSSPRANVFGELMMSLISPTKDVKEAVDWVLKETGEPDISLHMRMLTSKSIRPLRAAINCLEKAINRLGISQPRVVIVSDTPSVVKAMEPNISAVAEVLHFNYKLYRGNIAQRGRGLPMLDFRIKDWGPAPRWVAFVDFFLACRAKQAVISGANRRVGTTYAQLVAALAAANSLKDGSSNSSFAFLSSFQSSLLADGLKNQVGWGHVWNRYAGPLSCPKQPNQCAFTPLAPPGWWDGLWQSPIPRDTRRLAAYGIVLSGFGTVNEDRFHAFCSTKKEYLNTVTII</sequence>
<evidence type="ECO:0000313" key="2">
    <source>
        <dbReference type="EMBL" id="JAU18595.1"/>
    </source>
</evidence>
<organism evidence="2">
    <name type="scientific">Noccaea caerulescens</name>
    <name type="common">Alpine penny-cress</name>
    <name type="synonym">Thlaspi caerulescens</name>
    <dbReference type="NCBI Taxonomy" id="107243"/>
    <lineage>
        <taxon>Eukaryota</taxon>
        <taxon>Viridiplantae</taxon>
        <taxon>Streptophyta</taxon>
        <taxon>Embryophyta</taxon>
        <taxon>Tracheophyta</taxon>
        <taxon>Spermatophyta</taxon>
        <taxon>Magnoliopsida</taxon>
        <taxon>eudicotyledons</taxon>
        <taxon>Gunneridae</taxon>
        <taxon>Pentapetalae</taxon>
        <taxon>rosids</taxon>
        <taxon>malvids</taxon>
        <taxon>Brassicales</taxon>
        <taxon>Brassicaceae</taxon>
        <taxon>Coluteocarpeae</taxon>
        <taxon>Noccaea</taxon>
    </lineage>
</organism>
<protein>
    <submittedName>
        <fullName evidence="2">Uncharacterized protein</fullName>
    </submittedName>
</protein>
<dbReference type="PANTHER" id="PTHR35736:SF1">
    <property type="entry name" value="EXPRESSED PROTEIN"/>
    <property type="match status" value="1"/>
</dbReference>
<dbReference type="InterPro" id="IPR056712">
    <property type="entry name" value="DUF7810"/>
</dbReference>
<keyword evidence="1" id="KW-0812">Transmembrane</keyword>
<proteinExistence type="predicted"/>
<evidence type="ECO:0000256" key="1">
    <source>
        <dbReference type="SAM" id="Phobius"/>
    </source>
</evidence>
<dbReference type="EMBL" id="GEVI01013725">
    <property type="protein sequence ID" value="JAU18595.1"/>
    <property type="molecule type" value="Transcribed_RNA"/>
</dbReference>
<dbReference type="AlphaFoldDB" id="A0A1J3DF35"/>
<dbReference type="PANTHER" id="PTHR35736">
    <property type="entry name" value="EXPRESSED PROTEIN"/>
    <property type="match status" value="1"/>
</dbReference>
<name>A0A1J3DF35_NOCCA</name>